<name>A0A285R0C6_9SPHN</name>
<evidence type="ECO:0000313" key="8">
    <source>
        <dbReference type="EMBL" id="SOB87551.1"/>
    </source>
</evidence>
<gene>
    <name evidence="6" type="primary">purN</name>
    <name evidence="8" type="ORF">SAMN06297144_2683</name>
</gene>
<reference evidence="8 9" key="1">
    <citation type="submission" date="2017-07" db="EMBL/GenBank/DDBJ databases">
        <authorList>
            <person name="Sun Z.S."/>
            <person name="Albrecht U."/>
            <person name="Echele G."/>
            <person name="Lee C.C."/>
        </authorList>
    </citation>
    <scope>NUCLEOTIDE SEQUENCE [LARGE SCALE GENOMIC DNA]</scope>
    <source>
        <strain evidence="8 9">CGMCC 1.12672</strain>
    </source>
</reference>
<proteinExistence type="inferred from homology"/>
<comment type="similarity">
    <text evidence="4 6">Belongs to the GART family.</text>
</comment>
<dbReference type="InterPro" id="IPR004607">
    <property type="entry name" value="GART"/>
</dbReference>
<feature type="site" description="Raises pKa of active site His" evidence="6">
    <location>
        <position position="139"/>
    </location>
</feature>
<dbReference type="SUPFAM" id="SSF53328">
    <property type="entry name" value="Formyltransferase"/>
    <property type="match status" value="1"/>
</dbReference>
<evidence type="ECO:0000256" key="3">
    <source>
        <dbReference type="ARBA" id="ARBA00022755"/>
    </source>
</evidence>
<feature type="binding site" evidence="6">
    <location>
        <position position="59"/>
    </location>
    <ligand>
        <name>(6R)-10-formyltetrahydrofolate</name>
        <dbReference type="ChEBI" id="CHEBI:195366"/>
    </ligand>
</feature>
<organism evidence="8 9">
    <name type="scientific">Sphingomonas guangdongensis</name>
    <dbReference type="NCBI Taxonomy" id="1141890"/>
    <lineage>
        <taxon>Bacteria</taxon>
        <taxon>Pseudomonadati</taxon>
        <taxon>Pseudomonadota</taxon>
        <taxon>Alphaproteobacteria</taxon>
        <taxon>Sphingomonadales</taxon>
        <taxon>Sphingomonadaceae</taxon>
        <taxon>Sphingomonas</taxon>
    </lineage>
</organism>
<dbReference type="GO" id="GO:0005829">
    <property type="term" value="C:cytosol"/>
    <property type="evidence" value="ECO:0007669"/>
    <property type="project" value="TreeGrafter"/>
</dbReference>
<evidence type="ECO:0000256" key="5">
    <source>
        <dbReference type="ARBA" id="ARBA00047664"/>
    </source>
</evidence>
<protein>
    <recommendedName>
        <fullName evidence="6">Phosphoribosylglycinamide formyltransferase</fullName>
        <ecNumber evidence="6">2.1.2.2</ecNumber>
    </recommendedName>
    <alternativeName>
        <fullName evidence="6">5'-phosphoribosylglycinamide transformylase</fullName>
    </alternativeName>
    <alternativeName>
        <fullName evidence="6">GAR transformylase</fullName>
        <shortName evidence="6">GART</shortName>
    </alternativeName>
</protein>
<dbReference type="PANTHER" id="PTHR43369:SF2">
    <property type="entry name" value="PHOSPHORIBOSYLGLYCINAMIDE FORMYLTRANSFERASE"/>
    <property type="match status" value="1"/>
</dbReference>
<evidence type="ECO:0000256" key="2">
    <source>
        <dbReference type="ARBA" id="ARBA00022679"/>
    </source>
</evidence>
<dbReference type="PANTHER" id="PTHR43369">
    <property type="entry name" value="PHOSPHORIBOSYLGLYCINAMIDE FORMYLTRANSFERASE"/>
    <property type="match status" value="1"/>
</dbReference>
<dbReference type="Proteomes" id="UP000219494">
    <property type="component" value="Unassembled WGS sequence"/>
</dbReference>
<evidence type="ECO:0000256" key="1">
    <source>
        <dbReference type="ARBA" id="ARBA00005054"/>
    </source>
</evidence>
<dbReference type="InterPro" id="IPR001555">
    <property type="entry name" value="GART_AS"/>
</dbReference>
<feature type="binding site" evidence="6">
    <location>
        <position position="101"/>
    </location>
    <ligand>
        <name>(6R)-10-formyltetrahydrofolate</name>
        <dbReference type="ChEBI" id="CHEBI:195366"/>
    </ligand>
</feature>
<accession>A0A285R0C6</accession>
<keyword evidence="3 6" id="KW-0658">Purine biosynthesis</keyword>
<feature type="binding site" evidence="6">
    <location>
        <begin position="84"/>
        <end position="87"/>
    </location>
    <ligand>
        <name>(6R)-10-formyltetrahydrofolate</name>
        <dbReference type="ChEBI" id="CHEBI:195366"/>
    </ligand>
</feature>
<feature type="domain" description="Formyl transferase N-terminal" evidence="7">
    <location>
        <begin position="7"/>
        <end position="176"/>
    </location>
</feature>
<dbReference type="EMBL" id="OBMI01000003">
    <property type="protein sequence ID" value="SOB87551.1"/>
    <property type="molecule type" value="Genomic_DNA"/>
</dbReference>
<comment type="pathway">
    <text evidence="1 6">Purine metabolism; IMP biosynthesis via de novo pathway; N(2)-formyl-N(1)-(5-phospho-D-ribosyl)glycinamide from N(1)-(5-phospho-D-ribosyl)glycinamide (10-formyl THF route): step 1/1.</text>
</comment>
<keyword evidence="9" id="KW-1185">Reference proteome</keyword>
<dbReference type="HAMAP" id="MF_01930">
    <property type="entry name" value="PurN"/>
    <property type="match status" value="1"/>
</dbReference>
<feature type="binding site" evidence="6">
    <location>
        <begin position="13"/>
        <end position="15"/>
    </location>
    <ligand>
        <name>N(1)-(5-phospho-beta-D-ribosyl)glycinamide</name>
        <dbReference type="ChEBI" id="CHEBI:143788"/>
    </ligand>
</feature>
<evidence type="ECO:0000313" key="9">
    <source>
        <dbReference type="Proteomes" id="UP000219494"/>
    </source>
</evidence>
<dbReference type="GO" id="GO:0004644">
    <property type="term" value="F:phosphoribosylglycinamide formyltransferase activity"/>
    <property type="evidence" value="ECO:0007669"/>
    <property type="project" value="UniProtKB-UniRule"/>
</dbReference>
<dbReference type="AlphaFoldDB" id="A0A285R0C6"/>
<dbReference type="Gene3D" id="3.40.50.170">
    <property type="entry name" value="Formyl transferase, N-terminal domain"/>
    <property type="match status" value="1"/>
</dbReference>
<keyword evidence="2 6" id="KW-0808">Transferase</keyword>
<dbReference type="NCBIfam" id="TIGR00639">
    <property type="entry name" value="PurN"/>
    <property type="match status" value="1"/>
</dbReference>
<comment type="function">
    <text evidence="6">Catalyzes the transfer of a formyl group from 10-formyltetrahydrofolate to 5-phospho-ribosyl-glycinamide (GAR), producing 5-phospho-ribosyl-N-formylglycinamide (FGAR) and tetrahydrofolate.</text>
</comment>
<dbReference type="CDD" id="cd08645">
    <property type="entry name" value="FMT_core_GART"/>
    <property type="match status" value="1"/>
</dbReference>
<evidence type="ECO:0000259" key="7">
    <source>
        <dbReference type="Pfam" id="PF00551"/>
    </source>
</evidence>
<comment type="catalytic activity">
    <reaction evidence="5 6">
        <text>N(1)-(5-phospho-beta-D-ribosyl)glycinamide + (6R)-10-formyltetrahydrofolate = N(2)-formyl-N(1)-(5-phospho-beta-D-ribosyl)glycinamide + (6S)-5,6,7,8-tetrahydrofolate + H(+)</text>
        <dbReference type="Rhea" id="RHEA:15053"/>
        <dbReference type="ChEBI" id="CHEBI:15378"/>
        <dbReference type="ChEBI" id="CHEBI:57453"/>
        <dbReference type="ChEBI" id="CHEBI:143788"/>
        <dbReference type="ChEBI" id="CHEBI:147286"/>
        <dbReference type="ChEBI" id="CHEBI:195366"/>
        <dbReference type="EC" id="2.1.2.2"/>
    </reaction>
</comment>
<dbReference type="RefSeq" id="WP_425443026.1">
    <property type="nucleotide sequence ID" value="NZ_OBMI01000003.1"/>
</dbReference>
<evidence type="ECO:0000256" key="4">
    <source>
        <dbReference type="ARBA" id="ARBA00038440"/>
    </source>
</evidence>
<dbReference type="UniPathway" id="UPA00074">
    <property type="reaction ID" value="UER00126"/>
</dbReference>
<dbReference type="GO" id="GO:0006189">
    <property type="term" value="P:'de novo' IMP biosynthetic process"/>
    <property type="evidence" value="ECO:0007669"/>
    <property type="project" value="UniProtKB-UniRule"/>
</dbReference>
<feature type="active site" description="Proton donor" evidence="6">
    <location>
        <position position="103"/>
    </location>
</feature>
<evidence type="ECO:0000256" key="6">
    <source>
        <dbReference type="HAMAP-Rule" id="MF_01930"/>
    </source>
</evidence>
<dbReference type="EC" id="2.1.2.2" evidence="6"/>
<dbReference type="InterPro" id="IPR002376">
    <property type="entry name" value="Formyl_transf_N"/>
</dbReference>
<dbReference type="InterPro" id="IPR036477">
    <property type="entry name" value="Formyl_transf_N_sf"/>
</dbReference>
<dbReference type="Pfam" id="PF00551">
    <property type="entry name" value="Formyl_trans_N"/>
    <property type="match status" value="1"/>
</dbReference>
<dbReference type="PROSITE" id="PS00373">
    <property type="entry name" value="GART"/>
    <property type="match status" value="1"/>
</dbReference>
<sequence length="182" mass="19067">MTVPVGILISGRGSNMQALVAGAGDAYRVVLVASDNPDAAGLAWAAEQGIPTLAHAGKRAEREAAFDAALRDAGVEVIALAGYMRILSPGFIARWRDRIVNIHPSLLPKYKGLDTHARALAAGDVEAGCSVHLVTEELDAGTVLGQARVPVLAGDTPETLAERVLAAEHSLYPAVLAEFVRR</sequence>